<dbReference type="Pfam" id="PF19066">
    <property type="entry name" value="P9_TM"/>
    <property type="match status" value="1"/>
</dbReference>
<protein>
    <recommendedName>
        <fullName evidence="1">Minor capsid protein P9 transmembrane helices domain-containing protein</fullName>
    </recommendedName>
</protein>
<dbReference type="InterPro" id="IPR043915">
    <property type="entry name" value="P9_TM"/>
</dbReference>
<dbReference type="EMBL" id="KY322437">
    <property type="protein sequence ID" value="AUF82402.1"/>
    <property type="molecule type" value="Genomic_DNA"/>
</dbReference>
<reference evidence="2" key="1">
    <citation type="journal article" date="2018" name="Virology">
        <title>A giant virus infecting green algae encodes key fermentation genes.</title>
        <authorList>
            <person name="Schvarcz C.R."/>
            <person name="Steward G.F."/>
        </authorList>
    </citation>
    <scope>NUCLEOTIDE SEQUENCE [LARGE SCALE GENOMIC DNA]</scope>
</reference>
<dbReference type="Proteomes" id="UP000244773">
    <property type="component" value="Segment"/>
</dbReference>
<feature type="domain" description="Minor capsid protein P9 transmembrane helices" evidence="1">
    <location>
        <begin position="6"/>
        <end position="74"/>
    </location>
</feature>
<organism evidence="2">
    <name type="scientific">Tetraselmis virus 1</name>
    <dbReference type="NCBI Taxonomy" id="2060617"/>
    <lineage>
        <taxon>Viruses</taxon>
        <taxon>Varidnaviria</taxon>
        <taxon>Bamfordvirae</taxon>
        <taxon>Nucleocytoviricota</taxon>
        <taxon>Megaviricetes</taxon>
        <taxon>Imitervirales</taxon>
        <taxon>Allomimiviridae</taxon>
        <taxon>Oceanusvirus</taxon>
        <taxon>Oceanusvirus kaneohense</taxon>
    </lineage>
</organism>
<sequence>MEAELIWYTDPSGLFTKHNYGKIIPTLNQTYAEQLNSVLRLSIYYGILVSLLKQKIDVLVIPIMVAGITYGLYKSFKREGHTLISANKKSSECIKPSTDNPFMNFLNSDERTREPACDPLDPVVKMGINDKFQKSIFRDIDDVWERNNAGRNFYTTAATTVPNDQTAFAEWCYSSTRAGGKQVRPPRNAIYTMSL</sequence>
<keyword evidence="3" id="KW-1185">Reference proteome</keyword>
<gene>
    <name evidence="2" type="ORF">TetV_310</name>
</gene>
<evidence type="ECO:0000313" key="2">
    <source>
        <dbReference type="EMBL" id="AUF82402.1"/>
    </source>
</evidence>
<accession>A0A2P0VND0</accession>
<proteinExistence type="predicted"/>
<evidence type="ECO:0000259" key="1">
    <source>
        <dbReference type="Pfam" id="PF19066"/>
    </source>
</evidence>
<name>A0A2P0VND0_9VIRU</name>
<evidence type="ECO:0000313" key="3">
    <source>
        <dbReference type="Proteomes" id="UP000244773"/>
    </source>
</evidence>